<feature type="domain" description="HTH gntR-type" evidence="4">
    <location>
        <begin position="44"/>
        <end position="111"/>
    </location>
</feature>
<keyword evidence="1" id="KW-0805">Transcription regulation</keyword>
<dbReference type="EMBL" id="BAAAMY010000005">
    <property type="protein sequence ID" value="GAA1919898.1"/>
    <property type="molecule type" value="Genomic_DNA"/>
</dbReference>
<reference evidence="5 6" key="1">
    <citation type="journal article" date="2019" name="Int. J. Syst. Evol. Microbiol.">
        <title>The Global Catalogue of Microorganisms (GCM) 10K type strain sequencing project: providing services to taxonomists for standard genome sequencing and annotation.</title>
        <authorList>
            <consortium name="The Broad Institute Genomics Platform"/>
            <consortium name="The Broad Institute Genome Sequencing Center for Infectious Disease"/>
            <person name="Wu L."/>
            <person name="Ma J."/>
        </authorList>
    </citation>
    <scope>NUCLEOTIDE SEQUENCE [LARGE SCALE GENOMIC DNA]</scope>
    <source>
        <strain evidence="5 6">JCM 14046</strain>
    </source>
</reference>
<keyword evidence="3" id="KW-0804">Transcription</keyword>
<dbReference type="SMART" id="SM00345">
    <property type="entry name" value="HTH_GNTR"/>
    <property type="match status" value="1"/>
</dbReference>
<dbReference type="Pfam" id="PF00392">
    <property type="entry name" value="GntR"/>
    <property type="match status" value="1"/>
</dbReference>
<name>A0ABN2PGN5_9ACTN</name>
<dbReference type="SMART" id="SM00866">
    <property type="entry name" value="UTRA"/>
    <property type="match status" value="1"/>
</dbReference>
<dbReference type="SUPFAM" id="SSF64288">
    <property type="entry name" value="Chorismate lyase-like"/>
    <property type="match status" value="1"/>
</dbReference>
<dbReference type="InterPro" id="IPR036388">
    <property type="entry name" value="WH-like_DNA-bd_sf"/>
</dbReference>
<accession>A0ABN2PGN5</accession>
<dbReference type="PANTHER" id="PTHR44846:SF1">
    <property type="entry name" value="MANNOSYL-D-GLYCERATE TRANSPORT_METABOLISM SYSTEM REPRESSOR MNGR-RELATED"/>
    <property type="match status" value="1"/>
</dbReference>
<proteinExistence type="predicted"/>
<evidence type="ECO:0000259" key="4">
    <source>
        <dbReference type="PROSITE" id="PS50949"/>
    </source>
</evidence>
<dbReference type="InterPro" id="IPR028978">
    <property type="entry name" value="Chorismate_lyase_/UTRA_dom_sf"/>
</dbReference>
<dbReference type="PRINTS" id="PR00035">
    <property type="entry name" value="HTHGNTR"/>
</dbReference>
<dbReference type="InterPro" id="IPR000524">
    <property type="entry name" value="Tscrpt_reg_HTH_GntR"/>
</dbReference>
<dbReference type="CDD" id="cd07377">
    <property type="entry name" value="WHTH_GntR"/>
    <property type="match status" value="1"/>
</dbReference>
<dbReference type="PROSITE" id="PS50949">
    <property type="entry name" value="HTH_GNTR"/>
    <property type="match status" value="1"/>
</dbReference>
<dbReference type="InterPro" id="IPR050679">
    <property type="entry name" value="Bact_HTH_transcr_reg"/>
</dbReference>
<evidence type="ECO:0000256" key="3">
    <source>
        <dbReference type="ARBA" id="ARBA00023163"/>
    </source>
</evidence>
<organism evidence="5 6">
    <name type="scientific">Nocardioides lentus</name>
    <dbReference type="NCBI Taxonomy" id="338077"/>
    <lineage>
        <taxon>Bacteria</taxon>
        <taxon>Bacillati</taxon>
        <taxon>Actinomycetota</taxon>
        <taxon>Actinomycetes</taxon>
        <taxon>Propionibacteriales</taxon>
        <taxon>Nocardioidaceae</taxon>
        <taxon>Nocardioides</taxon>
    </lineage>
</organism>
<dbReference type="SUPFAM" id="SSF46785">
    <property type="entry name" value="Winged helix' DNA-binding domain"/>
    <property type="match status" value="1"/>
</dbReference>
<gene>
    <name evidence="5" type="ORF">GCM10009737_21790</name>
</gene>
<dbReference type="PANTHER" id="PTHR44846">
    <property type="entry name" value="MANNOSYL-D-GLYCERATE TRANSPORT/METABOLISM SYSTEM REPRESSOR MNGR-RELATED"/>
    <property type="match status" value="1"/>
</dbReference>
<evidence type="ECO:0000313" key="5">
    <source>
        <dbReference type="EMBL" id="GAA1919898.1"/>
    </source>
</evidence>
<dbReference type="Proteomes" id="UP001501612">
    <property type="component" value="Unassembled WGS sequence"/>
</dbReference>
<sequence length="273" mass="29643">MAQETCKFGAIRRALAYGLLMTHTLPERTTAAVGLPGPRVTDDRSRKHVQVREFVRSLAEGLVAGAPMPSERELVARFGVARMTVRQALDALVAEGLLDRVPGRGTFVAERREAAGGLRSFTEEMRHRQMAADSRTLHAQAGPASAGVARALGITATDQVWHWRRLRLADARPMAVEDAWFAVAALPDFDPARPPTSLFDALAARGLRPVASEDSVAADLASPAEAQQLGISRAAPVLRVARRCLAAGRPVVAARSLYRADRYTHWSRSPAEW</sequence>
<keyword evidence="6" id="KW-1185">Reference proteome</keyword>
<evidence type="ECO:0000256" key="2">
    <source>
        <dbReference type="ARBA" id="ARBA00023125"/>
    </source>
</evidence>
<keyword evidence="2" id="KW-0238">DNA-binding</keyword>
<dbReference type="InterPro" id="IPR011663">
    <property type="entry name" value="UTRA"/>
</dbReference>
<evidence type="ECO:0000256" key="1">
    <source>
        <dbReference type="ARBA" id="ARBA00023015"/>
    </source>
</evidence>
<dbReference type="Gene3D" id="1.10.10.10">
    <property type="entry name" value="Winged helix-like DNA-binding domain superfamily/Winged helix DNA-binding domain"/>
    <property type="match status" value="1"/>
</dbReference>
<dbReference type="Gene3D" id="3.40.1410.10">
    <property type="entry name" value="Chorismate lyase-like"/>
    <property type="match status" value="1"/>
</dbReference>
<protein>
    <submittedName>
        <fullName evidence="5">GntR family transcriptional regulator</fullName>
    </submittedName>
</protein>
<dbReference type="Pfam" id="PF07702">
    <property type="entry name" value="UTRA"/>
    <property type="match status" value="1"/>
</dbReference>
<dbReference type="InterPro" id="IPR036390">
    <property type="entry name" value="WH_DNA-bd_sf"/>
</dbReference>
<evidence type="ECO:0000313" key="6">
    <source>
        <dbReference type="Proteomes" id="UP001501612"/>
    </source>
</evidence>
<comment type="caution">
    <text evidence="5">The sequence shown here is derived from an EMBL/GenBank/DDBJ whole genome shotgun (WGS) entry which is preliminary data.</text>
</comment>